<dbReference type="AlphaFoldDB" id="A0AAD8LH70"/>
<keyword evidence="2" id="KW-1185">Reference proteome</keyword>
<proteinExistence type="predicted"/>
<gene>
    <name evidence="1" type="ORF">QVD17_07112</name>
</gene>
<sequence length="378" mass="44323">MQEPKPLDPEYFGLTYKFPDGSQFYFGPHEYCLLTGFSFGNNESILEELWKNTDCVKFKESVIDTYINSEPTVTELYDFINSNSQMLQDDEKLPGSAFSPRRLLPTDDEKNEVWWIDSCAYIQEMYDLKVKSTGQNVGGSKDDDSPQKNFEFDKGYLDREAKSFMKTSLQRQDEIYQTLLDISSNSKLEEPRRRKSKRQRFPSIYYVTPFRPLENTPRIEKQKNKNSIVDSELEELCGRSYYWIWSTLLPHYAIDSEFWRVLLGNWQMDYGSGSYAPLPSIEYITTWLLANGSEAYNSYRQPPFVRVVPTFVPQQSGLLGDCGVWVCIFLDRRIEGEPFFQEQEDTAISAMNFRLQLERLILETKFKEEEKRNNDRGD</sequence>
<evidence type="ECO:0000313" key="1">
    <source>
        <dbReference type="EMBL" id="KAK1441268.1"/>
    </source>
</evidence>
<protein>
    <recommendedName>
        <fullName evidence="3">Ubiquitin-like protease family profile domain-containing protein</fullName>
    </recommendedName>
</protein>
<accession>A0AAD8LH70</accession>
<evidence type="ECO:0008006" key="3">
    <source>
        <dbReference type="Google" id="ProtNLM"/>
    </source>
</evidence>
<evidence type="ECO:0000313" key="2">
    <source>
        <dbReference type="Proteomes" id="UP001229421"/>
    </source>
</evidence>
<comment type="caution">
    <text evidence="1">The sequence shown here is derived from an EMBL/GenBank/DDBJ whole genome shotgun (WGS) entry which is preliminary data.</text>
</comment>
<reference evidence="1" key="1">
    <citation type="journal article" date="2023" name="bioRxiv">
        <title>Improved chromosome-level genome assembly for marigold (Tagetes erecta).</title>
        <authorList>
            <person name="Jiang F."/>
            <person name="Yuan L."/>
            <person name="Wang S."/>
            <person name="Wang H."/>
            <person name="Xu D."/>
            <person name="Wang A."/>
            <person name="Fan W."/>
        </authorList>
    </citation>
    <scope>NUCLEOTIDE SEQUENCE</scope>
    <source>
        <strain evidence="1">WSJ</strain>
        <tissue evidence="1">Leaf</tissue>
    </source>
</reference>
<organism evidence="1 2">
    <name type="scientific">Tagetes erecta</name>
    <name type="common">African marigold</name>
    <dbReference type="NCBI Taxonomy" id="13708"/>
    <lineage>
        <taxon>Eukaryota</taxon>
        <taxon>Viridiplantae</taxon>
        <taxon>Streptophyta</taxon>
        <taxon>Embryophyta</taxon>
        <taxon>Tracheophyta</taxon>
        <taxon>Spermatophyta</taxon>
        <taxon>Magnoliopsida</taxon>
        <taxon>eudicotyledons</taxon>
        <taxon>Gunneridae</taxon>
        <taxon>Pentapetalae</taxon>
        <taxon>asterids</taxon>
        <taxon>campanulids</taxon>
        <taxon>Asterales</taxon>
        <taxon>Asteraceae</taxon>
        <taxon>Asteroideae</taxon>
        <taxon>Heliantheae alliance</taxon>
        <taxon>Tageteae</taxon>
        <taxon>Tagetes</taxon>
    </lineage>
</organism>
<name>A0AAD8LH70_TARER</name>
<dbReference type="Proteomes" id="UP001229421">
    <property type="component" value="Unassembled WGS sequence"/>
</dbReference>
<dbReference type="EMBL" id="JAUHHV010000001">
    <property type="protein sequence ID" value="KAK1441268.1"/>
    <property type="molecule type" value="Genomic_DNA"/>
</dbReference>